<dbReference type="InterPro" id="IPR001638">
    <property type="entry name" value="Solute-binding_3/MltF_N"/>
</dbReference>
<reference evidence="5 6" key="1">
    <citation type="submission" date="2023-07" db="EMBL/GenBank/DDBJ databases">
        <title>Sorghum-associated microbial communities from plants grown in Nebraska, USA.</title>
        <authorList>
            <person name="Schachtman D."/>
        </authorList>
    </citation>
    <scope>NUCLEOTIDE SEQUENCE [LARGE SCALE GENOMIC DNA]</scope>
    <source>
        <strain evidence="5 6">DS1307</strain>
    </source>
</reference>
<keyword evidence="2 3" id="KW-0732">Signal</keyword>
<gene>
    <name evidence="5" type="ORF">J2T09_002626</name>
</gene>
<feature type="domain" description="Solute-binding protein family 3/N-terminal" evidence="4">
    <location>
        <begin position="48"/>
        <end position="278"/>
    </location>
</feature>
<dbReference type="PANTHER" id="PTHR35936">
    <property type="entry name" value="MEMBRANE-BOUND LYTIC MUREIN TRANSGLYCOSYLASE F"/>
    <property type="match status" value="1"/>
</dbReference>
<accession>A0ABT9PTR7</accession>
<feature type="chain" id="PRO_5047021394" evidence="3">
    <location>
        <begin position="21"/>
        <end position="280"/>
    </location>
</feature>
<keyword evidence="6" id="KW-1185">Reference proteome</keyword>
<dbReference type="Proteomes" id="UP001241472">
    <property type="component" value="Unassembled WGS sequence"/>
</dbReference>
<feature type="signal peptide" evidence="3">
    <location>
        <begin position="1"/>
        <end position="20"/>
    </location>
</feature>
<dbReference type="SUPFAM" id="SSF53850">
    <property type="entry name" value="Periplasmic binding protein-like II"/>
    <property type="match status" value="1"/>
</dbReference>
<comment type="caution">
    <text evidence="5">The sequence shown here is derived from an EMBL/GenBank/DDBJ whole genome shotgun (WGS) entry which is preliminary data.</text>
</comment>
<comment type="subcellular location">
    <subcellularLocation>
        <location evidence="1">Periplasm</location>
    </subcellularLocation>
</comment>
<evidence type="ECO:0000313" key="5">
    <source>
        <dbReference type="EMBL" id="MDP9837869.1"/>
    </source>
</evidence>
<evidence type="ECO:0000256" key="2">
    <source>
        <dbReference type="ARBA" id="ARBA00022729"/>
    </source>
</evidence>
<proteinExistence type="predicted"/>
<evidence type="ECO:0000256" key="3">
    <source>
        <dbReference type="SAM" id="SignalP"/>
    </source>
</evidence>
<organism evidence="5 6">
    <name type="scientific">Neorhizobium huautlense</name>
    <dbReference type="NCBI Taxonomy" id="67774"/>
    <lineage>
        <taxon>Bacteria</taxon>
        <taxon>Pseudomonadati</taxon>
        <taxon>Pseudomonadota</taxon>
        <taxon>Alphaproteobacteria</taxon>
        <taxon>Hyphomicrobiales</taxon>
        <taxon>Rhizobiaceae</taxon>
        <taxon>Rhizobium/Agrobacterium group</taxon>
        <taxon>Neorhizobium</taxon>
    </lineage>
</organism>
<evidence type="ECO:0000313" key="6">
    <source>
        <dbReference type="Proteomes" id="UP001241472"/>
    </source>
</evidence>
<dbReference type="Gene3D" id="3.40.190.10">
    <property type="entry name" value="Periplasmic binding protein-like II"/>
    <property type="match status" value="2"/>
</dbReference>
<name>A0ABT9PTR7_9HYPH</name>
<evidence type="ECO:0000259" key="4">
    <source>
        <dbReference type="SMART" id="SM00062"/>
    </source>
</evidence>
<evidence type="ECO:0000256" key="1">
    <source>
        <dbReference type="ARBA" id="ARBA00004418"/>
    </source>
</evidence>
<dbReference type="Pfam" id="PF00497">
    <property type="entry name" value="SBP_bac_3"/>
    <property type="match status" value="1"/>
</dbReference>
<protein>
    <submittedName>
        <fullName evidence="5">Polar amino acid transport system substrate-binding protein</fullName>
    </submittedName>
</protein>
<dbReference type="PANTHER" id="PTHR35936:SF35">
    <property type="entry name" value="L-CYSTINE-BINDING PROTEIN TCYJ"/>
    <property type="match status" value="1"/>
</dbReference>
<sequence>MSAAVAALVLTFLSAIPAAAQPVENADLPVMFDARERLPRPDLSNLARVRVVTTVDFPPFSFLDQTGRLTGFHVDFIREICAELKIEAKCQIQAMPFADLEPTLEKAGAEVVLAGVAVTPDLRAKFSFSRPYLLLPARFAVGSKIGLTGHASVALSGRPVGVVAGTVHEAMLKGFFPKVQAQPFETPEAMLDALKQGNVDAVFADGLRLPFWVASEASGGCCALFDGPYMSQRYLGEGLSAMFRHNDVLMPVAFDSAVAALSRNGRLQEIYQRYFPNGLY</sequence>
<dbReference type="EMBL" id="JAUSRF010000007">
    <property type="protein sequence ID" value="MDP9837869.1"/>
    <property type="molecule type" value="Genomic_DNA"/>
</dbReference>
<dbReference type="SMART" id="SM00062">
    <property type="entry name" value="PBPb"/>
    <property type="match status" value="1"/>
</dbReference>